<gene>
    <name evidence="1" type="ORF">K1718_13280</name>
</gene>
<name>A0ABY8F9W2_9HYPH</name>
<keyword evidence="2" id="KW-1185">Reference proteome</keyword>
<evidence type="ECO:0000313" key="2">
    <source>
        <dbReference type="Proteomes" id="UP001209803"/>
    </source>
</evidence>
<dbReference type="RefSeq" id="WP_265682285.1">
    <property type="nucleotide sequence ID" value="NZ_CP120863.1"/>
</dbReference>
<accession>A0ABY8F9W2</accession>
<sequence>MSYHDVVAEDCRLIILNELSKENDSRLNETILTKVLENFGHLKTRDYVRTQLRKLEDLGAIGIKQVGTVQVAELRQPGLDHVERRSYLEGVGRPSLEG</sequence>
<organism evidence="1 2">
    <name type="scientific">Roseibium porphyridii</name>
    <dbReference type="NCBI Taxonomy" id="2866279"/>
    <lineage>
        <taxon>Bacteria</taxon>
        <taxon>Pseudomonadati</taxon>
        <taxon>Pseudomonadota</taxon>
        <taxon>Alphaproteobacteria</taxon>
        <taxon>Hyphomicrobiales</taxon>
        <taxon>Stappiaceae</taxon>
        <taxon>Roseibium</taxon>
    </lineage>
</organism>
<proteinExistence type="predicted"/>
<protein>
    <recommendedName>
        <fullName evidence="3">ArsR family transcriptional regulator</fullName>
    </recommendedName>
</protein>
<dbReference type="Proteomes" id="UP001209803">
    <property type="component" value="Chromosome"/>
</dbReference>
<dbReference type="EMBL" id="CP120863">
    <property type="protein sequence ID" value="WFE92292.1"/>
    <property type="molecule type" value="Genomic_DNA"/>
</dbReference>
<evidence type="ECO:0008006" key="3">
    <source>
        <dbReference type="Google" id="ProtNLM"/>
    </source>
</evidence>
<evidence type="ECO:0000313" key="1">
    <source>
        <dbReference type="EMBL" id="WFE92292.1"/>
    </source>
</evidence>
<reference evidence="1 2" key="1">
    <citation type="submission" date="2023-03" db="EMBL/GenBank/DDBJ databases">
        <title>Roseibium porphyridii sp. nov. and Roseibium rhodosorbium sp. nov. isolated from marine algae, Porphyridium cruentum and Rhodosorus marinus, respectively.</title>
        <authorList>
            <person name="Lee M.W."/>
            <person name="Choi B.J."/>
            <person name="Lee J.K."/>
            <person name="Choi D.G."/>
            <person name="Baek J.H."/>
            <person name="Bayburt H."/>
            <person name="Kim J.M."/>
            <person name="Han D.M."/>
            <person name="Kim K.H."/>
            <person name="Jeon C.O."/>
        </authorList>
    </citation>
    <scope>NUCLEOTIDE SEQUENCE [LARGE SCALE GENOMIC DNA]</scope>
    <source>
        <strain evidence="1 2">KMA01</strain>
    </source>
</reference>